<dbReference type="Proteomes" id="UP000266673">
    <property type="component" value="Unassembled WGS sequence"/>
</dbReference>
<gene>
    <name evidence="6" type="ORF">C2G38_2141566</name>
</gene>
<evidence type="ECO:0000256" key="4">
    <source>
        <dbReference type="ARBA" id="ARBA00022840"/>
    </source>
</evidence>
<name>A0A397VE30_9GLOM</name>
<dbReference type="Pfam" id="PF07714">
    <property type="entry name" value="PK_Tyr_Ser-Thr"/>
    <property type="match status" value="1"/>
</dbReference>
<feature type="domain" description="Protein kinase" evidence="5">
    <location>
        <begin position="1"/>
        <end position="291"/>
    </location>
</feature>
<keyword evidence="7" id="KW-1185">Reference proteome</keyword>
<keyword evidence="3 6" id="KW-0418">Kinase</keyword>
<reference evidence="6 7" key="1">
    <citation type="submission" date="2018-06" db="EMBL/GenBank/DDBJ databases">
        <title>Comparative genomics reveals the genomic features of Rhizophagus irregularis, R. cerebriforme, R. diaphanum and Gigaspora rosea, and their symbiotic lifestyle signature.</title>
        <authorList>
            <person name="Morin E."/>
            <person name="San Clemente H."/>
            <person name="Chen E.C.H."/>
            <person name="De La Providencia I."/>
            <person name="Hainaut M."/>
            <person name="Kuo A."/>
            <person name="Kohler A."/>
            <person name="Murat C."/>
            <person name="Tang N."/>
            <person name="Roy S."/>
            <person name="Loubradou J."/>
            <person name="Henrissat B."/>
            <person name="Grigoriev I.V."/>
            <person name="Corradi N."/>
            <person name="Roux C."/>
            <person name="Martin F.M."/>
        </authorList>
    </citation>
    <scope>NUCLEOTIDE SEQUENCE [LARGE SCALE GENOMIC DNA]</scope>
    <source>
        <strain evidence="6 7">DAOM 194757</strain>
    </source>
</reference>
<dbReference type="SUPFAM" id="SSF56112">
    <property type="entry name" value="Protein kinase-like (PK-like)"/>
    <property type="match status" value="1"/>
</dbReference>
<dbReference type="InterPro" id="IPR011009">
    <property type="entry name" value="Kinase-like_dom_sf"/>
</dbReference>
<evidence type="ECO:0000313" key="7">
    <source>
        <dbReference type="Proteomes" id="UP000266673"/>
    </source>
</evidence>
<dbReference type="STRING" id="44941.A0A397VE30"/>
<dbReference type="InterPro" id="IPR051681">
    <property type="entry name" value="Ser/Thr_Kinases-Pseudokinases"/>
</dbReference>
<evidence type="ECO:0000313" key="6">
    <source>
        <dbReference type="EMBL" id="RIB19577.1"/>
    </source>
</evidence>
<evidence type="ECO:0000256" key="2">
    <source>
        <dbReference type="ARBA" id="ARBA00022741"/>
    </source>
</evidence>
<dbReference type="PROSITE" id="PS50011">
    <property type="entry name" value="PROTEIN_KINASE_DOM"/>
    <property type="match status" value="1"/>
</dbReference>
<evidence type="ECO:0000259" key="5">
    <source>
        <dbReference type="PROSITE" id="PS50011"/>
    </source>
</evidence>
<keyword evidence="1" id="KW-0808">Transferase</keyword>
<keyword evidence="4" id="KW-0067">ATP-binding</keyword>
<accession>A0A397VE30</accession>
<dbReference type="GO" id="GO:0005524">
    <property type="term" value="F:ATP binding"/>
    <property type="evidence" value="ECO:0007669"/>
    <property type="project" value="UniProtKB-KW"/>
</dbReference>
<dbReference type="PANTHER" id="PTHR44329">
    <property type="entry name" value="SERINE/THREONINE-PROTEIN KINASE TNNI3K-RELATED"/>
    <property type="match status" value="1"/>
</dbReference>
<dbReference type="GO" id="GO:0004674">
    <property type="term" value="F:protein serine/threonine kinase activity"/>
    <property type="evidence" value="ECO:0007669"/>
    <property type="project" value="TreeGrafter"/>
</dbReference>
<keyword evidence="2" id="KW-0547">Nucleotide-binding</keyword>
<proteinExistence type="predicted"/>
<dbReference type="PANTHER" id="PTHR44329:SF288">
    <property type="entry name" value="MITOGEN-ACTIVATED PROTEIN KINASE KINASE KINASE 20"/>
    <property type="match status" value="1"/>
</dbReference>
<dbReference type="AlphaFoldDB" id="A0A397VE30"/>
<sequence>MFAKIYNAGVTQHCEEQINTLQQYNAKSVKKNKHSVSLVSKHDKNTKWKCKKCLKKKLYHYGKNPDLCKECYRASLRILSGIKLIDDFIELTQTSSNCRTHSKLEFIPYEQFTNIEYLAKGGFSVIYKATWVDGSISRWNPNKQHYGRNKNYGVVLKILNNSQKMDSEYLNEKSTTIADLGISKPINESSNKDAIYGVIPYVAPEVLKGGKFTQASDIYSFGMIIWEVITGYRPFSDREHNEHLILDILNGLRPKIPANVPQDLIKLIEKCWHQDPEKRKFIAPEEKKTITQREKNYRQKYGILAYEFCELVRKEETGEINFPENRDASIFTNKINNQAIYSSRPLTPLISKALTLQSLQLNSNVIADILNQANDSKEIDFDINKM</sequence>
<protein>
    <submittedName>
        <fullName evidence="6">Kinase-like domain-containing protein</fullName>
    </submittedName>
</protein>
<dbReference type="InterPro" id="IPR001245">
    <property type="entry name" value="Ser-Thr/Tyr_kinase_cat_dom"/>
</dbReference>
<organism evidence="6 7">
    <name type="scientific">Gigaspora rosea</name>
    <dbReference type="NCBI Taxonomy" id="44941"/>
    <lineage>
        <taxon>Eukaryota</taxon>
        <taxon>Fungi</taxon>
        <taxon>Fungi incertae sedis</taxon>
        <taxon>Mucoromycota</taxon>
        <taxon>Glomeromycotina</taxon>
        <taxon>Glomeromycetes</taxon>
        <taxon>Diversisporales</taxon>
        <taxon>Gigasporaceae</taxon>
        <taxon>Gigaspora</taxon>
    </lineage>
</organism>
<dbReference type="Gene3D" id="1.10.510.10">
    <property type="entry name" value="Transferase(Phosphotransferase) domain 1"/>
    <property type="match status" value="1"/>
</dbReference>
<dbReference type="InterPro" id="IPR000719">
    <property type="entry name" value="Prot_kinase_dom"/>
</dbReference>
<evidence type="ECO:0000256" key="1">
    <source>
        <dbReference type="ARBA" id="ARBA00022679"/>
    </source>
</evidence>
<evidence type="ECO:0000256" key="3">
    <source>
        <dbReference type="ARBA" id="ARBA00022777"/>
    </source>
</evidence>
<dbReference type="EMBL" id="QKWP01000465">
    <property type="protein sequence ID" value="RIB19577.1"/>
    <property type="molecule type" value="Genomic_DNA"/>
</dbReference>
<comment type="caution">
    <text evidence="6">The sequence shown here is derived from an EMBL/GenBank/DDBJ whole genome shotgun (WGS) entry which is preliminary data.</text>
</comment>
<dbReference type="OrthoDB" id="2428660at2759"/>